<dbReference type="Pfam" id="PF01424">
    <property type="entry name" value="R3H"/>
    <property type="match status" value="1"/>
</dbReference>
<dbReference type="EMBL" id="UINC01005934">
    <property type="protein sequence ID" value="SVA24460.1"/>
    <property type="molecule type" value="Genomic_DNA"/>
</dbReference>
<protein>
    <recommendedName>
        <fullName evidence="1">R3H domain-containing protein</fullName>
    </recommendedName>
</protein>
<dbReference type="AlphaFoldDB" id="A0A381U8A3"/>
<accession>A0A381U8A3</accession>
<feature type="domain" description="R3H" evidence="1">
    <location>
        <begin position="84"/>
        <end position="150"/>
    </location>
</feature>
<reference evidence="2" key="1">
    <citation type="submission" date="2018-05" db="EMBL/GenBank/DDBJ databases">
        <authorList>
            <person name="Lanie J.A."/>
            <person name="Ng W.-L."/>
            <person name="Kazmierczak K.M."/>
            <person name="Andrzejewski T.M."/>
            <person name="Davidsen T.M."/>
            <person name="Wayne K.J."/>
            <person name="Tettelin H."/>
            <person name="Glass J.I."/>
            <person name="Rusch D."/>
            <person name="Podicherti R."/>
            <person name="Tsui H.-C.T."/>
            <person name="Winkler M.E."/>
        </authorList>
    </citation>
    <scope>NUCLEOTIDE SEQUENCE</scope>
</reference>
<evidence type="ECO:0000259" key="1">
    <source>
        <dbReference type="PROSITE" id="PS51061"/>
    </source>
</evidence>
<organism evidence="2">
    <name type="scientific">marine metagenome</name>
    <dbReference type="NCBI Taxonomy" id="408172"/>
    <lineage>
        <taxon>unclassified sequences</taxon>
        <taxon>metagenomes</taxon>
        <taxon>ecological metagenomes</taxon>
    </lineage>
</organism>
<sequence length="155" mass="16715">VTADLETRMVAFVETLTAAMGLSVTVQCTPIEDGTRITIDGESGEMLLRRKAVGLDALQHIVNAAFRGEHTQGHIVVDCLDYRRGKDDELKQTALLLAERARTTGETQEIGPLNPYARRIVHLAVAAEPQVSSESIGDAFLKTVLISASDVASNN</sequence>
<proteinExistence type="predicted"/>
<dbReference type="PROSITE" id="PS51061">
    <property type="entry name" value="R3H"/>
    <property type="match status" value="1"/>
</dbReference>
<dbReference type="PANTHER" id="PTHR35800">
    <property type="entry name" value="PROTEIN JAG"/>
    <property type="match status" value="1"/>
</dbReference>
<dbReference type="PANTHER" id="PTHR35800:SF1">
    <property type="entry name" value="RNA-BINDING PROTEIN KHPB"/>
    <property type="match status" value="1"/>
</dbReference>
<dbReference type="InterPro" id="IPR036867">
    <property type="entry name" value="R3H_dom_sf"/>
</dbReference>
<dbReference type="InterPro" id="IPR015946">
    <property type="entry name" value="KH_dom-like_a/b"/>
</dbReference>
<dbReference type="Gene3D" id="3.30.1370.50">
    <property type="entry name" value="R3H-like domain"/>
    <property type="match status" value="1"/>
</dbReference>
<dbReference type="InterPro" id="IPR001374">
    <property type="entry name" value="R3H_dom"/>
</dbReference>
<evidence type="ECO:0000313" key="2">
    <source>
        <dbReference type="EMBL" id="SVA24460.1"/>
    </source>
</evidence>
<dbReference type="Gene3D" id="3.30.300.20">
    <property type="match status" value="1"/>
</dbReference>
<name>A0A381U8A3_9ZZZZ</name>
<dbReference type="InterPro" id="IPR039247">
    <property type="entry name" value="KhpB"/>
</dbReference>
<feature type="non-terminal residue" evidence="2">
    <location>
        <position position="1"/>
    </location>
</feature>
<dbReference type="SUPFAM" id="SSF82708">
    <property type="entry name" value="R3H domain"/>
    <property type="match status" value="1"/>
</dbReference>
<gene>
    <name evidence="2" type="ORF">METZ01_LOCUS77314</name>
</gene>
<dbReference type="GO" id="GO:0003723">
    <property type="term" value="F:RNA binding"/>
    <property type="evidence" value="ECO:0007669"/>
    <property type="project" value="InterPro"/>
</dbReference>